<feature type="binding site" evidence="3">
    <location>
        <position position="324"/>
    </location>
    <ligand>
        <name>substrate</name>
    </ligand>
</feature>
<feature type="binding site" evidence="3">
    <location>
        <position position="318"/>
    </location>
    <ligand>
        <name>K(+)</name>
        <dbReference type="ChEBI" id="CHEBI:29103"/>
    </ligand>
</feature>
<feature type="binding site" evidence="3">
    <location>
        <position position="384"/>
    </location>
    <ligand>
        <name>K(+)</name>
        <dbReference type="ChEBI" id="CHEBI:29103"/>
    </ligand>
</feature>
<protein>
    <recommendedName>
        <fullName evidence="3">Ribokinase</fullName>
        <shortName evidence="3">RK</shortName>
        <ecNumber evidence="3">2.7.1.15</ecNumber>
    </recommendedName>
</protein>
<sequence>MVGNQEKEVERDLVPCSVLVVGSSNTDYVLSGLNRLPQLGETVLVQGANVSFRTAAGGKSANAAVAASRFFAGEAQGSVSLITSVGEDENGRNALQNYEREGIFAALSKRSPSEASGIALILLLSSGENAILVAPGANANLRPMDFEATAVDGHGEARLAELRAASVVLMQLEIPYETVRWVADALYAPPLPRQGPVLIVNLAPMGCELTEPMLQELFFYGPIIVVNEVECGQLLRILWANSTEVLEETLETAAHDDWRTCLTGLMERAPALAAIILTRGAAGACAVHRFGTASGTGSTLQWIQVAAVLSVGSASVVDTTGAGDCFCGYLAAALAQILYRRSAHASRHAESATASRNLSLDDADFSRALRYATAAATLSVTRKGAQESYPMRQEVERFLRLWKD</sequence>
<evidence type="ECO:0000313" key="6">
    <source>
        <dbReference type="Proteomes" id="UP000007014"/>
    </source>
</evidence>
<keyword evidence="6" id="KW-1185">Reference proteome</keyword>
<dbReference type="EC" id="2.7.1.15" evidence="3"/>
<keyword evidence="3" id="KW-0547">Nucleotide-binding</keyword>
<dbReference type="GO" id="GO:0005829">
    <property type="term" value="C:cytosol"/>
    <property type="evidence" value="ECO:0007669"/>
    <property type="project" value="TreeGrafter"/>
</dbReference>
<feature type="binding site" evidence="3">
    <location>
        <position position="173"/>
    </location>
    <ligand>
        <name>substrate</name>
    </ligand>
</feature>
<feature type="domain" description="Carbohydrate kinase PfkB" evidence="4">
    <location>
        <begin position="18"/>
        <end position="390"/>
    </location>
</feature>
<dbReference type="UniPathway" id="UPA00916">
    <property type="reaction ID" value="UER00889"/>
</dbReference>
<dbReference type="InterPro" id="IPR011877">
    <property type="entry name" value="Ribokinase"/>
</dbReference>
<dbReference type="CDD" id="cd01174">
    <property type="entry name" value="ribokinase"/>
    <property type="match status" value="1"/>
</dbReference>
<dbReference type="AlphaFoldDB" id="M1V541"/>
<comment type="pathway">
    <text evidence="3">Carbohydrate metabolism; D-ribose degradation; D-ribose 5-phosphate from beta-D-ribopyranose: step 2/2.</text>
</comment>
<keyword evidence="3" id="KW-0460">Magnesium</keyword>
<comment type="similarity">
    <text evidence="3">Belongs to the carbohydrate kinase PfkB family. Ribokinase subfamily.</text>
</comment>
<comment type="cofactor">
    <cofactor evidence="3">
        <name>Mg(2+)</name>
        <dbReference type="ChEBI" id="CHEBI:18420"/>
    </cofactor>
    <text evidence="3">Requires a divalent cation, most likely magnesium in vivo, as an electrophilic catalyst to aid phosphoryl group transfer. It is the chelate of the metal and the nucleotide that is the actual substrate.</text>
</comment>
<feature type="binding site" evidence="3">
    <location>
        <position position="388"/>
    </location>
    <ligand>
        <name>K(+)</name>
        <dbReference type="ChEBI" id="CHEBI:29103"/>
    </ligand>
</feature>
<keyword evidence="2 3" id="KW-0418">Kinase</keyword>
<dbReference type="eggNOG" id="KOG2855">
    <property type="taxonomic scope" value="Eukaryota"/>
</dbReference>
<keyword evidence="1 3" id="KW-0808">Transferase</keyword>
<comment type="caution">
    <text evidence="3">Lacks conserved residue(s) required for the propagation of feature annotation.</text>
</comment>
<dbReference type="HOGENOM" id="CLU_027634_2_2_1"/>
<keyword evidence="3" id="KW-0067">ATP-binding</keyword>
<name>M1V541_CYAM1</name>
<feature type="binding site" evidence="3">
    <location>
        <position position="379"/>
    </location>
    <ligand>
        <name>K(+)</name>
        <dbReference type="ChEBI" id="CHEBI:29103"/>
    </ligand>
</feature>
<dbReference type="EMBL" id="AP006491">
    <property type="protein sequence ID" value="BAM80010.1"/>
    <property type="molecule type" value="Genomic_DNA"/>
</dbReference>
<feature type="active site" description="Proton acceptor" evidence="3">
    <location>
        <position position="324"/>
    </location>
</feature>
<dbReference type="Gramene" id="CMI123CT">
    <property type="protein sequence ID" value="CMI123CT"/>
    <property type="gene ID" value="CMI123C"/>
</dbReference>
<dbReference type="STRING" id="280699.M1V541"/>
<dbReference type="GO" id="GO:0046872">
    <property type="term" value="F:metal ion binding"/>
    <property type="evidence" value="ECO:0007669"/>
    <property type="project" value="UniProtKB-KW"/>
</dbReference>
<evidence type="ECO:0000313" key="5">
    <source>
        <dbReference type="EMBL" id="BAM80010.1"/>
    </source>
</evidence>
<dbReference type="SUPFAM" id="SSF53613">
    <property type="entry name" value="Ribokinase-like"/>
    <property type="match status" value="1"/>
</dbReference>
<keyword evidence="3" id="KW-0539">Nucleus</keyword>
<feature type="binding site" evidence="3">
    <location>
        <position position="227"/>
    </location>
    <ligand>
        <name>ATP</name>
        <dbReference type="ChEBI" id="CHEBI:30616"/>
    </ligand>
</feature>
<dbReference type="KEGG" id="cme:CYME_CMI123C"/>
<dbReference type="Pfam" id="PF00294">
    <property type="entry name" value="PfkB"/>
    <property type="match status" value="1"/>
</dbReference>
<accession>M1V541</accession>
<feature type="binding site" evidence="3">
    <location>
        <begin position="278"/>
        <end position="283"/>
    </location>
    <ligand>
        <name>ATP</name>
        <dbReference type="ChEBI" id="CHEBI:30616"/>
    </ligand>
</feature>
<feature type="binding site" evidence="3">
    <location>
        <position position="382"/>
    </location>
    <ligand>
        <name>K(+)</name>
        <dbReference type="ChEBI" id="CHEBI:29103"/>
    </ligand>
</feature>
<proteinExistence type="inferred from homology"/>
<comment type="catalytic activity">
    <reaction evidence="3">
        <text>D-ribose + ATP = D-ribose 5-phosphate + ADP + H(+)</text>
        <dbReference type="Rhea" id="RHEA:13697"/>
        <dbReference type="ChEBI" id="CHEBI:15378"/>
        <dbReference type="ChEBI" id="CHEBI:30616"/>
        <dbReference type="ChEBI" id="CHEBI:47013"/>
        <dbReference type="ChEBI" id="CHEBI:78346"/>
        <dbReference type="ChEBI" id="CHEBI:456216"/>
        <dbReference type="EC" id="2.7.1.15"/>
    </reaction>
</comment>
<keyword evidence="3" id="KW-0119">Carbohydrate metabolism</keyword>
<comment type="activity regulation">
    <text evidence="3">Activated by a monovalent cation that binds near, but not in, the active site. The most likely occupant of the site in vivo is potassium. Ion binding induces a conformational change that may alter substrate affinity.</text>
</comment>
<keyword evidence="3" id="KW-0963">Cytoplasm</keyword>
<dbReference type="GO" id="GO:0005634">
    <property type="term" value="C:nucleus"/>
    <property type="evidence" value="ECO:0007669"/>
    <property type="project" value="UniProtKB-SubCell"/>
</dbReference>
<dbReference type="GO" id="GO:0019303">
    <property type="term" value="P:D-ribose catabolic process"/>
    <property type="evidence" value="ECO:0007669"/>
    <property type="project" value="UniProtKB-UniRule"/>
</dbReference>
<evidence type="ECO:0000256" key="1">
    <source>
        <dbReference type="ARBA" id="ARBA00022679"/>
    </source>
</evidence>
<evidence type="ECO:0000256" key="2">
    <source>
        <dbReference type="ARBA" id="ARBA00022777"/>
    </source>
</evidence>
<feature type="binding site" evidence="3">
    <location>
        <position position="320"/>
    </location>
    <ligand>
        <name>K(+)</name>
        <dbReference type="ChEBI" id="CHEBI:29103"/>
    </ligand>
</feature>
<dbReference type="OrthoDB" id="415590at2759"/>
<dbReference type="Proteomes" id="UP000007014">
    <property type="component" value="Chromosome 9"/>
</dbReference>
<feature type="binding site" evidence="3">
    <location>
        <begin position="25"/>
        <end position="27"/>
    </location>
    <ligand>
        <name>substrate</name>
    </ligand>
</feature>
<feature type="binding site" evidence="3">
    <location>
        <begin position="323"/>
        <end position="324"/>
    </location>
    <ligand>
        <name>ATP</name>
        <dbReference type="ChEBI" id="CHEBI:30616"/>
    </ligand>
</feature>
<organism evidence="5 6">
    <name type="scientific">Cyanidioschyzon merolae (strain NIES-3377 / 10D)</name>
    <name type="common">Unicellular red alga</name>
    <dbReference type="NCBI Taxonomy" id="280699"/>
    <lineage>
        <taxon>Eukaryota</taxon>
        <taxon>Rhodophyta</taxon>
        <taxon>Bangiophyceae</taxon>
        <taxon>Cyanidiales</taxon>
        <taxon>Cyanidiaceae</taxon>
        <taxon>Cyanidioschyzon</taxon>
    </lineage>
</organism>
<dbReference type="GO" id="GO:0004747">
    <property type="term" value="F:ribokinase activity"/>
    <property type="evidence" value="ECO:0007669"/>
    <property type="project" value="UniProtKB-UniRule"/>
</dbReference>
<dbReference type="Gene3D" id="3.40.1190.20">
    <property type="match status" value="1"/>
</dbReference>
<dbReference type="PANTHER" id="PTHR10584:SF166">
    <property type="entry name" value="RIBOKINASE"/>
    <property type="match status" value="1"/>
</dbReference>
<dbReference type="InterPro" id="IPR029056">
    <property type="entry name" value="Ribokinase-like"/>
</dbReference>
<comment type="subcellular location">
    <subcellularLocation>
        <location evidence="3">Cytoplasm</location>
    </subcellularLocation>
    <subcellularLocation>
        <location evidence="3">Nucleus</location>
    </subcellularLocation>
</comment>
<keyword evidence="3" id="KW-0630">Potassium</keyword>
<dbReference type="RefSeq" id="XP_005536296.1">
    <property type="nucleotide sequence ID" value="XM_005536239.1"/>
</dbReference>
<comment type="function">
    <text evidence="3">Catalyzes the phosphorylation of ribose at O-5 in a reaction requiring ATP and magnesium. The resulting D-ribose-5-phosphate can then be used either for sythesis of nucleotides, histidine, and tryptophan, or as a component of the pentose phosphate pathway.</text>
</comment>
<dbReference type="GO" id="GO:0005524">
    <property type="term" value="F:ATP binding"/>
    <property type="evidence" value="ECO:0007669"/>
    <property type="project" value="UniProtKB-UniRule"/>
</dbReference>
<evidence type="ECO:0000259" key="4">
    <source>
        <dbReference type="Pfam" id="PF00294"/>
    </source>
</evidence>
<dbReference type="OMA" id="DIVLIQQ"/>
<dbReference type="PANTHER" id="PTHR10584">
    <property type="entry name" value="SUGAR KINASE"/>
    <property type="match status" value="1"/>
</dbReference>
<dbReference type="InterPro" id="IPR011611">
    <property type="entry name" value="PfkB_dom"/>
</dbReference>
<evidence type="ECO:0000256" key="3">
    <source>
        <dbReference type="HAMAP-Rule" id="MF_03215"/>
    </source>
</evidence>
<dbReference type="HAMAP" id="MF_01987">
    <property type="entry name" value="Ribokinase"/>
    <property type="match status" value="1"/>
</dbReference>
<dbReference type="GeneID" id="16993750"/>
<feature type="binding site" evidence="3">
    <location>
        <begin position="58"/>
        <end position="62"/>
    </location>
    <ligand>
        <name>substrate</name>
    </ligand>
</feature>
<keyword evidence="3" id="KW-0479">Metal-binding</keyword>
<gene>
    <name evidence="5" type="ORF">CYME_CMI123C</name>
</gene>
<reference evidence="5 6" key="1">
    <citation type="journal article" date="2004" name="Nature">
        <title>Genome sequence of the ultrasmall unicellular red alga Cyanidioschyzon merolae 10D.</title>
        <authorList>
            <person name="Matsuzaki M."/>
            <person name="Misumi O."/>
            <person name="Shin-i T."/>
            <person name="Maruyama S."/>
            <person name="Takahara M."/>
            <person name="Miyagishima S."/>
            <person name="Mori T."/>
            <person name="Nishida K."/>
            <person name="Yagisawa F."/>
            <person name="Nishida K."/>
            <person name="Yoshida Y."/>
            <person name="Nishimura Y."/>
            <person name="Nakao S."/>
            <person name="Kobayashi T."/>
            <person name="Momoyama Y."/>
            <person name="Higashiyama T."/>
            <person name="Minoda A."/>
            <person name="Sano M."/>
            <person name="Nomoto H."/>
            <person name="Oishi K."/>
            <person name="Hayashi H."/>
            <person name="Ohta F."/>
            <person name="Nishizaka S."/>
            <person name="Haga S."/>
            <person name="Miura S."/>
            <person name="Morishita T."/>
            <person name="Kabeya Y."/>
            <person name="Terasawa K."/>
            <person name="Suzuki Y."/>
            <person name="Ishii Y."/>
            <person name="Asakawa S."/>
            <person name="Takano H."/>
            <person name="Ohta N."/>
            <person name="Kuroiwa H."/>
            <person name="Tanaka K."/>
            <person name="Shimizu N."/>
            <person name="Sugano S."/>
            <person name="Sato N."/>
            <person name="Nozaki H."/>
            <person name="Ogasawara N."/>
            <person name="Kohara Y."/>
            <person name="Kuroiwa T."/>
        </authorList>
    </citation>
    <scope>NUCLEOTIDE SEQUENCE [LARGE SCALE GENOMIC DNA]</scope>
    <source>
        <strain evidence="5 6">10D</strain>
    </source>
</reference>
<reference evidence="5 6" key="2">
    <citation type="journal article" date="2007" name="BMC Biol.">
        <title>A 100%-complete sequence reveals unusually simple genomic features in the hot-spring red alga Cyanidioschyzon merolae.</title>
        <authorList>
            <person name="Nozaki H."/>
            <person name="Takano H."/>
            <person name="Misumi O."/>
            <person name="Terasawa K."/>
            <person name="Matsuzaki M."/>
            <person name="Maruyama S."/>
            <person name="Nishida K."/>
            <person name="Yagisawa F."/>
            <person name="Yoshida Y."/>
            <person name="Fujiwara T."/>
            <person name="Takio S."/>
            <person name="Tamura K."/>
            <person name="Chung S.J."/>
            <person name="Nakamura S."/>
            <person name="Kuroiwa H."/>
            <person name="Tanaka K."/>
            <person name="Sato N."/>
            <person name="Kuroiwa T."/>
        </authorList>
    </citation>
    <scope>NUCLEOTIDE SEQUENCE [LARGE SCALE GENOMIC DNA]</scope>
    <source>
        <strain evidence="5 6">10D</strain>
    </source>
</reference>
<comment type="subunit">
    <text evidence="3">Homodimer.</text>
</comment>